<dbReference type="Gene3D" id="1.10.285.10">
    <property type="entry name" value="Glutamate Dehydrogenase, chain A, domain 3"/>
    <property type="match status" value="2"/>
</dbReference>
<protein>
    <recommendedName>
        <fullName evidence="2">glutamate dehydrogenase (NADP(+))</fullName>
        <ecNumber evidence="2">1.4.1.4</ecNumber>
    </recommendedName>
</protein>
<dbReference type="EMBL" id="LVLJ01001336">
    <property type="protein sequence ID" value="OAE30403.1"/>
    <property type="molecule type" value="Genomic_DNA"/>
</dbReference>
<dbReference type="InterPro" id="IPR046346">
    <property type="entry name" value="Aminoacid_DH-like_N_sf"/>
</dbReference>
<dbReference type="Pfam" id="PF25431">
    <property type="entry name" value="zf-C17orf113"/>
    <property type="match status" value="1"/>
</dbReference>
<dbReference type="FunFam" id="3.40.50.720:FF:000030">
    <property type="entry name" value="Glutamate dehydrogenase"/>
    <property type="match status" value="1"/>
</dbReference>
<name>A0A176WCK9_MARPO</name>
<feature type="region of interest" description="Disordered" evidence="5">
    <location>
        <begin position="61"/>
        <end position="99"/>
    </location>
</feature>
<dbReference type="CDD" id="cd05313">
    <property type="entry name" value="NAD_bind_2_Glu_DH"/>
    <property type="match status" value="1"/>
</dbReference>
<dbReference type="EC" id="1.4.1.4" evidence="2"/>
<dbReference type="InterPro" id="IPR006097">
    <property type="entry name" value="Glu/Leu/Phe/Val/Trp_DH_dimer"/>
</dbReference>
<evidence type="ECO:0000313" key="8">
    <source>
        <dbReference type="Proteomes" id="UP000077202"/>
    </source>
</evidence>
<evidence type="ECO:0000256" key="5">
    <source>
        <dbReference type="SAM" id="MobiDB-lite"/>
    </source>
</evidence>
<accession>A0A176WCK9</accession>
<evidence type="ECO:0000256" key="2">
    <source>
        <dbReference type="ARBA" id="ARBA00012907"/>
    </source>
</evidence>
<feature type="domain" description="Glutamate/phenylalanine/leucine/valine/L-tryptophan dehydrogenase C-terminal" evidence="6">
    <location>
        <begin position="466"/>
        <end position="712"/>
    </location>
</feature>
<comment type="caution">
    <text evidence="7">The sequence shown here is derived from an EMBL/GenBank/DDBJ whole genome shotgun (WGS) entry which is preliminary data.</text>
</comment>
<reference evidence="7" key="1">
    <citation type="submission" date="2016-03" db="EMBL/GenBank/DDBJ databases">
        <title>Mechanisms controlling the formation of the plant cell surface in tip-growing cells are functionally conserved among land plants.</title>
        <authorList>
            <person name="Honkanen S."/>
            <person name="Jones V.A."/>
            <person name="Morieri G."/>
            <person name="Champion C."/>
            <person name="Hetherington A.J."/>
            <person name="Kelly S."/>
            <person name="Saint-Marcoux D."/>
            <person name="Proust H."/>
            <person name="Prescott H."/>
            <person name="Dolan L."/>
        </authorList>
    </citation>
    <scope>NUCLEOTIDE SEQUENCE [LARGE SCALE GENOMIC DNA]</scope>
    <source>
        <tissue evidence="7">Whole gametophyte</tissue>
    </source>
</reference>
<dbReference type="GO" id="GO:0006537">
    <property type="term" value="P:glutamate biosynthetic process"/>
    <property type="evidence" value="ECO:0007669"/>
    <property type="project" value="TreeGrafter"/>
</dbReference>
<evidence type="ECO:0000313" key="7">
    <source>
        <dbReference type="EMBL" id="OAE30403.1"/>
    </source>
</evidence>
<dbReference type="InterPro" id="IPR050724">
    <property type="entry name" value="Glu_Leu_Phe_Val_DH"/>
</dbReference>
<dbReference type="Proteomes" id="UP000077202">
    <property type="component" value="Unassembled WGS sequence"/>
</dbReference>
<dbReference type="SMART" id="SM00839">
    <property type="entry name" value="ELFV_dehydrog"/>
    <property type="match status" value="1"/>
</dbReference>
<dbReference type="SUPFAM" id="SSF53223">
    <property type="entry name" value="Aminoacid dehydrogenase-like, N-terminal domain"/>
    <property type="match status" value="1"/>
</dbReference>
<organism evidence="7 8">
    <name type="scientific">Marchantia polymorpha subsp. ruderalis</name>
    <dbReference type="NCBI Taxonomy" id="1480154"/>
    <lineage>
        <taxon>Eukaryota</taxon>
        <taxon>Viridiplantae</taxon>
        <taxon>Streptophyta</taxon>
        <taxon>Embryophyta</taxon>
        <taxon>Marchantiophyta</taxon>
        <taxon>Marchantiopsida</taxon>
        <taxon>Marchantiidae</taxon>
        <taxon>Marchantiales</taxon>
        <taxon>Marchantiaceae</taxon>
        <taxon>Marchantia</taxon>
    </lineage>
</organism>
<dbReference type="Gene3D" id="3.40.50.720">
    <property type="entry name" value="NAD(P)-binding Rossmann-like Domain"/>
    <property type="match status" value="1"/>
</dbReference>
<dbReference type="InterPro" id="IPR033922">
    <property type="entry name" value="NAD_bind_Glu_DH"/>
</dbReference>
<dbReference type="PRINTS" id="PR00082">
    <property type="entry name" value="GLFDHDRGNASE"/>
</dbReference>
<sequence length="714" mass="79290">MDANGEGRGPGEDLDVVDHGDGDASHANLRGDMNDFQEIDLLGQSRKLVLAVREMGAGVEEIDLEMGPGEDDPNFGPGNSEGNEPQGLLELTPKQQPRKKKKVVKKWRDEWAETYKWAYVAVHENTPRIFCSICKEYGRKHRRNPYGNEGSRNMQMSALEEHNNSLLHKEALRLQMASKDKGLGLIDRPLYIKVCYQSASHEQPSFNTKPPMFLYSYRLSRKAAAALCLCGKVVRRLHRSQIALPQSGPKALERKNQYFGLNDKTLMSKSAESILEAVIKRDPHEGEFIQAVSEVVHSLEAVLSKNPQFVHVLERLLEPERVIMFRVPWVDDKGEMHVNRGFRVQFNQALGPYKGGLRFHPGVNLSVMKFLGLEQTLKNGVTSLNLGGAMGGSDFEPKGKSDNEMMRFCQSFMEELYRHIGPNQDTPCGDIGVGTREIGYLFGQYRRLTSQYESLLTCKSPPWGGSQLRPEATGYGLVYFAKEVLADLDKDLKGLRCVVSGSGKVAMYALEKLIAFGAIPVSISDSRGCIIDEDGFDFAKLSHLRDIKNHRKSLREYTKTHSRAKYIDDGKPWGVKCDMAFPCASQNELNHSDAMALVNAGCKIVVEGANMPCTTDALEVFRKSKIVYAPGKAANAGGVVISGLEMVQHSGRIQWSADEIDSKLQEVMKEIYLKCKKAANEFGIGLGSPESLVHGANIAAFLRVARAMLEQGCV</sequence>
<dbReference type="FunFam" id="3.40.50.10860:FF:000002">
    <property type="entry name" value="Glutamate dehydrogenase"/>
    <property type="match status" value="1"/>
</dbReference>
<dbReference type="Pfam" id="PF00208">
    <property type="entry name" value="ELFV_dehydrog"/>
    <property type="match status" value="1"/>
</dbReference>
<feature type="region of interest" description="Disordered" evidence="5">
    <location>
        <begin position="1"/>
        <end position="30"/>
    </location>
</feature>
<dbReference type="InterPro" id="IPR006095">
    <property type="entry name" value="Glu/Leu/Phe/Val/Trp_DH"/>
</dbReference>
<evidence type="ECO:0000256" key="4">
    <source>
        <dbReference type="RuleBase" id="RU004417"/>
    </source>
</evidence>
<comment type="similarity">
    <text evidence="1 4">Belongs to the Glu/Leu/Phe/Val dehydrogenases family.</text>
</comment>
<proteinExistence type="inferred from homology"/>
<dbReference type="GO" id="GO:0004354">
    <property type="term" value="F:glutamate dehydrogenase (NADP+) activity"/>
    <property type="evidence" value="ECO:0007669"/>
    <property type="project" value="UniProtKB-EC"/>
</dbReference>
<evidence type="ECO:0000256" key="1">
    <source>
        <dbReference type="ARBA" id="ARBA00006382"/>
    </source>
</evidence>
<dbReference type="NCBIfam" id="NF006929">
    <property type="entry name" value="PRK09414.1"/>
    <property type="match status" value="1"/>
</dbReference>
<keyword evidence="3 4" id="KW-0560">Oxidoreductase</keyword>
<dbReference type="InterPro" id="IPR057456">
    <property type="entry name" value="Znf_C17orf113"/>
</dbReference>
<feature type="compositionally biased region" description="Acidic residues" evidence="5">
    <location>
        <begin position="61"/>
        <end position="73"/>
    </location>
</feature>
<dbReference type="InterPro" id="IPR036291">
    <property type="entry name" value="NAD(P)-bd_dom_sf"/>
</dbReference>
<evidence type="ECO:0000256" key="3">
    <source>
        <dbReference type="ARBA" id="ARBA00023002"/>
    </source>
</evidence>
<dbReference type="Gene3D" id="3.40.50.10860">
    <property type="entry name" value="Leucine Dehydrogenase, chain A, domain 1"/>
    <property type="match status" value="1"/>
</dbReference>
<dbReference type="PANTHER" id="PTHR43571:SF1">
    <property type="entry name" value="NADP-SPECIFIC GLUTAMATE DEHYDROGENASE 1-RELATED"/>
    <property type="match status" value="1"/>
</dbReference>
<dbReference type="SUPFAM" id="SSF51735">
    <property type="entry name" value="NAD(P)-binding Rossmann-fold domains"/>
    <property type="match status" value="1"/>
</dbReference>
<dbReference type="PANTHER" id="PTHR43571">
    <property type="entry name" value="NADP-SPECIFIC GLUTAMATE DEHYDROGENASE 1-RELATED"/>
    <property type="match status" value="1"/>
</dbReference>
<dbReference type="InterPro" id="IPR006096">
    <property type="entry name" value="Glu/Leu/Phe/Val/Trp_DH_C"/>
</dbReference>
<dbReference type="AlphaFoldDB" id="A0A176WCK9"/>
<dbReference type="GO" id="GO:0005829">
    <property type="term" value="C:cytosol"/>
    <property type="evidence" value="ECO:0007669"/>
    <property type="project" value="TreeGrafter"/>
</dbReference>
<dbReference type="FunFam" id="1.10.285.10:FF:000007">
    <property type="entry name" value="NADP-specific glutamate dehydrogenase"/>
    <property type="match status" value="1"/>
</dbReference>
<dbReference type="Pfam" id="PF02812">
    <property type="entry name" value="ELFV_dehydrog_N"/>
    <property type="match status" value="1"/>
</dbReference>
<evidence type="ECO:0000259" key="6">
    <source>
        <dbReference type="SMART" id="SM00839"/>
    </source>
</evidence>
<keyword evidence="8" id="KW-1185">Reference proteome</keyword>
<gene>
    <name evidence="7" type="ORF">AXG93_3612s1260</name>
</gene>